<protein>
    <submittedName>
        <fullName evidence="2">Uncharacterized protein</fullName>
    </submittedName>
</protein>
<organism evidence="2 3">
    <name type="scientific">Clavelina lepadiformis</name>
    <name type="common">Light-bulb sea squirt</name>
    <name type="synonym">Ascidia lepadiformis</name>
    <dbReference type="NCBI Taxonomy" id="159417"/>
    <lineage>
        <taxon>Eukaryota</taxon>
        <taxon>Metazoa</taxon>
        <taxon>Chordata</taxon>
        <taxon>Tunicata</taxon>
        <taxon>Ascidiacea</taxon>
        <taxon>Aplousobranchia</taxon>
        <taxon>Clavelinidae</taxon>
        <taxon>Clavelina</taxon>
    </lineage>
</organism>
<reference evidence="2 3" key="1">
    <citation type="submission" date="2024-02" db="EMBL/GenBank/DDBJ databases">
        <authorList>
            <person name="Daric V."/>
            <person name="Darras S."/>
        </authorList>
    </citation>
    <scope>NUCLEOTIDE SEQUENCE [LARGE SCALE GENOMIC DNA]</scope>
</reference>
<gene>
    <name evidence="2" type="ORF">CVLEPA_LOCUS3122</name>
</gene>
<dbReference type="Proteomes" id="UP001642483">
    <property type="component" value="Unassembled WGS sequence"/>
</dbReference>
<keyword evidence="3" id="KW-1185">Reference proteome</keyword>
<evidence type="ECO:0000313" key="2">
    <source>
        <dbReference type="EMBL" id="CAK8673326.1"/>
    </source>
</evidence>
<dbReference type="EMBL" id="CAWYQH010000002">
    <property type="protein sequence ID" value="CAK8673326.1"/>
    <property type="molecule type" value="Genomic_DNA"/>
</dbReference>
<evidence type="ECO:0000256" key="1">
    <source>
        <dbReference type="SAM" id="MobiDB-lite"/>
    </source>
</evidence>
<name>A0ABP0F3B2_CLALP</name>
<sequence length="130" mass="14752">MENGEDKTCTVHFNRLKKNYGNFDRVTDNPISEGVSENEGKISRSTDPTNNRHQFRECYTPEPEITSTYQLRPGVYIVPENIQNPVQNNSFVSDGVLHPQIVHSALNVDLVFTQMLNGLLMLRVAFLAID</sequence>
<accession>A0ABP0F3B2</accession>
<feature type="region of interest" description="Disordered" evidence="1">
    <location>
        <begin position="29"/>
        <end position="54"/>
    </location>
</feature>
<evidence type="ECO:0000313" key="3">
    <source>
        <dbReference type="Proteomes" id="UP001642483"/>
    </source>
</evidence>
<proteinExistence type="predicted"/>
<comment type="caution">
    <text evidence="2">The sequence shown here is derived from an EMBL/GenBank/DDBJ whole genome shotgun (WGS) entry which is preliminary data.</text>
</comment>